<feature type="compositionally biased region" description="Basic residues" evidence="1">
    <location>
        <begin position="1"/>
        <end position="11"/>
    </location>
</feature>
<feature type="region of interest" description="Disordered" evidence="1">
    <location>
        <begin position="1"/>
        <end position="71"/>
    </location>
</feature>
<keyword evidence="3" id="KW-1185">Reference proteome</keyword>
<dbReference type="EMBL" id="LN679101">
    <property type="protein sequence ID" value="CEL55685.1"/>
    <property type="molecule type" value="Genomic_DNA"/>
</dbReference>
<feature type="compositionally biased region" description="Basic and acidic residues" evidence="1">
    <location>
        <begin position="34"/>
        <end position="49"/>
    </location>
</feature>
<accession>A0A0B7FDK7</accession>
<dbReference type="Proteomes" id="UP000059188">
    <property type="component" value="Unassembled WGS sequence"/>
</dbReference>
<reference evidence="2 3" key="1">
    <citation type="submission" date="2014-11" db="EMBL/GenBank/DDBJ databases">
        <authorList>
            <person name="Wibberg Daniel"/>
        </authorList>
    </citation>
    <scope>NUCLEOTIDE SEQUENCE [LARGE SCALE GENOMIC DNA]</scope>
    <source>
        <strain evidence="2">Rhizoctonia solani AG1-IB 7/3/14</strain>
    </source>
</reference>
<gene>
    <name evidence="2" type="ORF">RSOLAG1IB_01697</name>
</gene>
<dbReference type="AlphaFoldDB" id="A0A0B7FDK7"/>
<evidence type="ECO:0000313" key="2">
    <source>
        <dbReference type="EMBL" id="CEL55685.1"/>
    </source>
</evidence>
<proteinExistence type="predicted"/>
<organism evidence="2 3">
    <name type="scientific">Thanatephorus cucumeris (strain AG1-IB / isolate 7/3/14)</name>
    <name type="common">Lettuce bottom rot fungus</name>
    <name type="synonym">Rhizoctonia solani</name>
    <dbReference type="NCBI Taxonomy" id="1108050"/>
    <lineage>
        <taxon>Eukaryota</taxon>
        <taxon>Fungi</taxon>
        <taxon>Dikarya</taxon>
        <taxon>Basidiomycota</taxon>
        <taxon>Agaricomycotina</taxon>
        <taxon>Agaricomycetes</taxon>
        <taxon>Cantharellales</taxon>
        <taxon>Ceratobasidiaceae</taxon>
        <taxon>Rhizoctonia</taxon>
        <taxon>Rhizoctonia solani AG-1</taxon>
    </lineage>
</organism>
<evidence type="ECO:0000313" key="3">
    <source>
        <dbReference type="Proteomes" id="UP000059188"/>
    </source>
</evidence>
<evidence type="ECO:0000256" key="1">
    <source>
        <dbReference type="SAM" id="MobiDB-lite"/>
    </source>
</evidence>
<feature type="compositionally biased region" description="Basic and acidic residues" evidence="1">
    <location>
        <begin position="12"/>
        <end position="21"/>
    </location>
</feature>
<sequence>MAKRGRRKERRATKQTDEQARVKSVPKTQSGADRVLERKLVNRHSEAIAKHKTKSKHSKLQKSSRAKNSVV</sequence>
<name>A0A0B7FDK7_THACB</name>
<protein>
    <submittedName>
        <fullName evidence="2">Uncharacterized protein</fullName>
    </submittedName>
</protein>
<dbReference type="OrthoDB" id="2538461at2759"/>
<feature type="compositionally biased region" description="Basic residues" evidence="1">
    <location>
        <begin position="50"/>
        <end position="65"/>
    </location>
</feature>